<dbReference type="Gene3D" id="3.80.10.10">
    <property type="entry name" value="Ribonuclease Inhibitor"/>
    <property type="match status" value="2"/>
</dbReference>
<dbReference type="Pfam" id="PF13855">
    <property type="entry name" value="LRR_8"/>
    <property type="match status" value="2"/>
</dbReference>
<protein>
    <submittedName>
        <fullName evidence="5">Putative ras suppressor protein</fullName>
    </submittedName>
</protein>
<evidence type="ECO:0000313" key="5">
    <source>
        <dbReference type="EMBL" id="JAC13966.1"/>
    </source>
</evidence>
<proteinExistence type="evidence at transcript level"/>
<accession>A0A023EZ12</accession>
<evidence type="ECO:0000256" key="1">
    <source>
        <dbReference type="ARBA" id="ARBA00022614"/>
    </source>
</evidence>
<dbReference type="SUPFAM" id="SSF52058">
    <property type="entry name" value="L domain-like"/>
    <property type="match status" value="1"/>
</dbReference>
<dbReference type="GO" id="GO:0005737">
    <property type="term" value="C:cytoplasm"/>
    <property type="evidence" value="ECO:0007669"/>
    <property type="project" value="TreeGrafter"/>
</dbReference>
<name>A0A023EZ12_TRIIF</name>
<sequence length="425" mass="49329">MRLTGDIQVYDRLLPSYNIPNKRSEWSYLTVGFYGKREEIYILHQTQRNSVGVKYKIEKLIAVFTKYISQGKMTLRFNMPPHDLIIHSNEDQLRTFFKFLQKLMKLKGAKEMKYLKLLDLSNVPTKVGPKPKIKLHIKCKKDIPVSDSFPRTLEVLQMNNTGLTRLDGKFFRLQKLRVLNLESNCLETLPDQLSLLPCLRELHLAGNFLGRSSLKTWLLADNLQAELVYLDLCRNELQILPNDIYKLRKLKYLYLDDNFLERLPASFGRLPALKELKLCNNSLTALPASFRFLFLDFVDISRNPGGLKDYCRDQNLINDAMIQDQAVQEDTASLFSLLDLSAKEVLKNRLEYDRTSLPLELIAYLDTACFCVCGQATFPSIPEEVIKFDFKRSCVQVTYGLDEYNLPIEVRFCSTRCRTAYKRNI</sequence>
<keyword evidence="1" id="KW-0433">Leucine-rich repeat</keyword>
<reference evidence="5" key="1">
    <citation type="journal article" date="2014" name="PLoS Negl. Trop. Dis.">
        <title>An updated insight into the Sialotranscriptome of Triatoma infestans: developmental stage and geographic variations.</title>
        <authorList>
            <person name="Schwarz A."/>
            <person name="Medrano-Mercado N."/>
            <person name="Schaub G.A."/>
            <person name="Struchiner C.J."/>
            <person name="Bargues M.D."/>
            <person name="Levy M.Z."/>
            <person name="Ribeiro J.M."/>
        </authorList>
    </citation>
    <scope>NUCLEOTIDE SEQUENCE</scope>
    <source>
        <strain evidence="5">Chile</strain>
        <tissue evidence="5">Salivary glands</tissue>
    </source>
</reference>
<dbReference type="EMBL" id="GBBI01004746">
    <property type="protein sequence ID" value="JAC13966.1"/>
    <property type="molecule type" value="mRNA"/>
</dbReference>
<dbReference type="InterPro" id="IPR001611">
    <property type="entry name" value="Leu-rich_rpt"/>
</dbReference>
<dbReference type="Pfam" id="PF25344">
    <property type="entry name" value="PH_LRR1"/>
    <property type="match status" value="1"/>
</dbReference>
<feature type="domain" description="PIF1/LRR1 pleckstrin homology" evidence="4">
    <location>
        <begin position="1"/>
        <end position="106"/>
    </location>
</feature>
<evidence type="ECO:0000259" key="4">
    <source>
        <dbReference type="Pfam" id="PF25344"/>
    </source>
</evidence>
<dbReference type="PROSITE" id="PS51450">
    <property type="entry name" value="LRR"/>
    <property type="match status" value="1"/>
</dbReference>
<dbReference type="PANTHER" id="PTHR48051:SF1">
    <property type="entry name" value="RAS SUPPRESSOR PROTEIN 1"/>
    <property type="match status" value="1"/>
</dbReference>
<dbReference type="SMART" id="SM00369">
    <property type="entry name" value="LRR_TYP"/>
    <property type="match status" value="4"/>
</dbReference>
<keyword evidence="3" id="KW-0539">Nucleus</keyword>
<dbReference type="InterPro" id="IPR003591">
    <property type="entry name" value="Leu-rich_rpt_typical-subtyp"/>
</dbReference>
<organism evidence="5">
    <name type="scientific">Triatoma infestans</name>
    <name type="common">Assassin bug</name>
    <dbReference type="NCBI Taxonomy" id="30076"/>
    <lineage>
        <taxon>Eukaryota</taxon>
        <taxon>Metazoa</taxon>
        <taxon>Ecdysozoa</taxon>
        <taxon>Arthropoda</taxon>
        <taxon>Hexapoda</taxon>
        <taxon>Insecta</taxon>
        <taxon>Pterygota</taxon>
        <taxon>Neoptera</taxon>
        <taxon>Paraneoptera</taxon>
        <taxon>Hemiptera</taxon>
        <taxon>Heteroptera</taxon>
        <taxon>Panheteroptera</taxon>
        <taxon>Cimicomorpha</taxon>
        <taxon>Reduviidae</taxon>
        <taxon>Triatominae</taxon>
        <taxon>Triatoma</taxon>
    </lineage>
</organism>
<dbReference type="SMART" id="SM00364">
    <property type="entry name" value="LRR_BAC"/>
    <property type="match status" value="3"/>
</dbReference>
<dbReference type="PANTHER" id="PTHR48051">
    <property type="match status" value="1"/>
</dbReference>
<dbReference type="AlphaFoldDB" id="A0A023EZ12"/>
<evidence type="ECO:0000256" key="3">
    <source>
        <dbReference type="ARBA" id="ARBA00023242"/>
    </source>
</evidence>
<dbReference type="InterPro" id="IPR050216">
    <property type="entry name" value="LRR_domain-containing"/>
</dbReference>
<dbReference type="InterPro" id="IPR032675">
    <property type="entry name" value="LRR_dom_sf"/>
</dbReference>
<evidence type="ECO:0000256" key="2">
    <source>
        <dbReference type="ARBA" id="ARBA00022737"/>
    </source>
</evidence>
<dbReference type="InterPro" id="IPR057437">
    <property type="entry name" value="PIF1/LRR1_PH"/>
</dbReference>
<keyword evidence="2" id="KW-0677">Repeat</keyword>